<evidence type="ECO:0000256" key="9">
    <source>
        <dbReference type="ARBA" id="ARBA00022692"/>
    </source>
</evidence>
<accession>A0A813E5N5</accession>
<keyword evidence="7" id="KW-0328">Glycosyltransferase</keyword>
<comment type="caution">
    <text evidence="21">The sequence shown here is derived from an EMBL/GenBank/DDBJ whole genome shotgun (WGS) entry which is preliminary data.</text>
</comment>
<dbReference type="GO" id="GO:0000139">
    <property type="term" value="C:Golgi membrane"/>
    <property type="evidence" value="ECO:0007669"/>
    <property type="project" value="UniProtKB-SubCell"/>
</dbReference>
<dbReference type="UniPathway" id="UPA00756"/>
<evidence type="ECO:0000256" key="6">
    <source>
        <dbReference type="ARBA" id="ARBA00011972"/>
    </source>
</evidence>
<dbReference type="PANTHER" id="PTHR46025:SF3">
    <property type="entry name" value="XYLOSYLTRANSFERASE OXT"/>
    <property type="match status" value="1"/>
</dbReference>
<evidence type="ECO:0000256" key="15">
    <source>
        <dbReference type="ARBA" id="ARBA00023136"/>
    </source>
</evidence>
<dbReference type="GO" id="GO:0005789">
    <property type="term" value="C:endoplasmic reticulum membrane"/>
    <property type="evidence" value="ECO:0007669"/>
    <property type="project" value="UniProtKB-SubCell"/>
</dbReference>
<evidence type="ECO:0000256" key="18">
    <source>
        <dbReference type="ARBA" id="ARBA00042865"/>
    </source>
</evidence>
<keyword evidence="12" id="KW-0735">Signal-anchor</keyword>
<comment type="subcellular location">
    <subcellularLocation>
        <location evidence="2">Endoplasmic reticulum membrane</location>
        <topology evidence="2">Single-pass type II membrane protein</topology>
    </subcellularLocation>
    <subcellularLocation>
        <location evidence="1">Golgi apparatus membrane</location>
        <topology evidence="1">Single-pass type II membrane protein</topology>
    </subcellularLocation>
</comment>
<dbReference type="PANTHER" id="PTHR46025">
    <property type="entry name" value="XYLOSYLTRANSFERASE OXT"/>
    <property type="match status" value="1"/>
</dbReference>
<evidence type="ECO:0000256" key="10">
    <source>
        <dbReference type="ARBA" id="ARBA00022723"/>
    </source>
</evidence>
<dbReference type="Pfam" id="PF02485">
    <property type="entry name" value="Branch"/>
    <property type="match status" value="1"/>
</dbReference>
<keyword evidence="13" id="KW-1133">Transmembrane helix</keyword>
<evidence type="ECO:0000256" key="11">
    <source>
        <dbReference type="ARBA" id="ARBA00022824"/>
    </source>
</evidence>
<evidence type="ECO:0000256" key="5">
    <source>
        <dbReference type="ARBA" id="ARBA00010195"/>
    </source>
</evidence>
<reference evidence="21" key="1">
    <citation type="submission" date="2021-02" db="EMBL/GenBank/DDBJ databases">
        <authorList>
            <person name="Dougan E. K."/>
            <person name="Rhodes N."/>
            <person name="Thang M."/>
            <person name="Chan C."/>
        </authorList>
    </citation>
    <scope>NUCLEOTIDE SEQUENCE</scope>
</reference>
<evidence type="ECO:0000256" key="7">
    <source>
        <dbReference type="ARBA" id="ARBA00022676"/>
    </source>
</evidence>
<dbReference type="InterPro" id="IPR003406">
    <property type="entry name" value="Glyco_trans_14"/>
</dbReference>
<keyword evidence="20" id="KW-0732">Signal</keyword>
<sequence length="381" mass="43048">MAVAMAAPAAFACLLLLFPRSLEATMLTDAIATGKPLSMKRCLAQTPQELNLKVLPKECHEDIQQFYCQRVRDVASKRYSERLRGDCQPSAESQDPQMKPQAYAPAKIGYVIMGHRFPQNVKRLVSRLFEPGSTAFAIHVDEKSPSMYDDLRHWREVERLESVVQVFSEFNVVRGGPNMLKAELQGIRLLLNATVRWDFCILLSEQDYPLRANSVLAEYLWVHRGTSFVSVDEGECERDVSYQCGDRVVSLSGGAQYPKVPGMRYGSGSQWFVITWDFAEAVANNTGNPSTVVGAIFRDLTTVKQPDESFFQAVVLNTRFCALHSDYTLVWTDKDSMREVRSDTSEYNILSPGVLSSLTDYFKLEEVRKQSLWAFFARNGC</sequence>
<dbReference type="EC" id="2.4.2.26" evidence="6"/>
<evidence type="ECO:0000256" key="4">
    <source>
        <dbReference type="ARBA" id="ARBA00005093"/>
    </source>
</evidence>
<keyword evidence="11" id="KW-0256">Endoplasmic reticulum</keyword>
<dbReference type="OrthoDB" id="2019572at2759"/>
<comment type="similarity">
    <text evidence="5">Belongs to the glycosyltransferase 14 family. XylT subfamily.</text>
</comment>
<gene>
    <name evidence="21" type="ORF">PGLA1383_LOCUS14241</name>
</gene>
<evidence type="ECO:0000256" key="2">
    <source>
        <dbReference type="ARBA" id="ARBA00004648"/>
    </source>
</evidence>
<evidence type="ECO:0000256" key="20">
    <source>
        <dbReference type="SAM" id="SignalP"/>
    </source>
</evidence>
<evidence type="ECO:0000256" key="1">
    <source>
        <dbReference type="ARBA" id="ARBA00004323"/>
    </source>
</evidence>
<feature type="signal peptide" evidence="20">
    <location>
        <begin position="1"/>
        <end position="24"/>
    </location>
</feature>
<keyword evidence="8" id="KW-0808">Transferase</keyword>
<keyword evidence="15" id="KW-0472">Membrane</keyword>
<dbReference type="EMBL" id="CAJNNV010008084">
    <property type="protein sequence ID" value="CAE8595738.1"/>
    <property type="molecule type" value="Genomic_DNA"/>
</dbReference>
<feature type="chain" id="PRO_5032469237" description="protein xylosyltransferase" evidence="20">
    <location>
        <begin position="25"/>
        <end position="381"/>
    </location>
</feature>
<evidence type="ECO:0000256" key="17">
    <source>
        <dbReference type="ARBA" id="ARBA00023180"/>
    </source>
</evidence>
<dbReference type="Proteomes" id="UP000654075">
    <property type="component" value="Unassembled WGS sequence"/>
</dbReference>
<dbReference type="GO" id="GO:0050650">
    <property type="term" value="P:chondroitin sulfate proteoglycan biosynthetic process"/>
    <property type="evidence" value="ECO:0007669"/>
    <property type="project" value="TreeGrafter"/>
</dbReference>
<evidence type="ECO:0000256" key="8">
    <source>
        <dbReference type="ARBA" id="ARBA00022679"/>
    </source>
</evidence>
<evidence type="ECO:0000256" key="19">
    <source>
        <dbReference type="ARBA" id="ARBA00047847"/>
    </source>
</evidence>
<dbReference type="UniPathway" id="UPA00755"/>
<evidence type="ECO:0000256" key="14">
    <source>
        <dbReference type="ARBA" id="ARBA00023034"/>
    </source>
</evidence>
<dbReference type="GO" id="GO:0015012">
    <property type="term" value="P:heparan sulfate proteoglycan biosynthetic process"/>
    <property type="evidence" value="ECO:0007669"/>
    <property type="project" value="UniProtKB-UniPathway"/>
</dbReference>
<evidence type="ECO:0000256" key="16">
    <source>
        <dbReference type="ARBA" id="ARBA00023157"/>
    </source>
</evidence>
<dbReference type="GO" id="GO:0046872">
    <property type="term" value="F:metal ion binding"/>
    <property type="evidence" value="ECO:0007669"/>
    <property type="project" value="UniProtKB-KW"/>
</dbReference>
<protein>
    <recommendedName>
        <fullName evidence="6">protein xylosyltransferase</fullName>
        <ecNumber evidence="6">2.4.2.26</ecNumber>
    </recommendedName>
    <alternativeName>
        <fullName evidence="18">Peptide O-xylosyltransferase</fullName>
    </alternativeName>
</protein>
<keyword evidence="17" id="KW-0325">Glycoprotein</keyword>
<dbReference type="InterPro" id="IPR043538">
    <property type="entry name" value="XYLT"/>
</dbReference>
<evidence type="ECO:0000313" key="22">
    <source>
        <dbReference type="Proteomes" id="UP000654075"/>
    </source>
</evidence>
<comment type="pathway">
    <text evidence="3">Glycan metabolism; chondroitin sulfate biosynthesis.</text>
</comment>
<dbReference type="AlphaFoldDB" id="A0A813E5N5"/>
<proteinExistence type="inferred from homology"/>
<keyword evidence="16" id="KW-1015">Disulfide bond</keyword>
<evidence type="ECO:0000256" key="3">
    <source>
        <dbReference type="ARBA" id="ARBA00004840"/>
    </source>
</evidence>
<evidence type="ECO:0000313" key="21">
    <source>
        <dbReference type="EMBL" id="CAE8595738.1"/>
    </source>
</evidence>
<dbReference type="GO" id="GO:0030158">
    <property type="term" value="F:protein xylosyltransferase activity"/>
    <property type="evidence" value="ECO:0007669"/>
    <property type="project" value="UniProtKB-EC"/>
</dbReference>
<name>A0A813E5N5_POLGL</name>
<keyword evidence="22" id="KW-1185">Reference proteome</keyword>
<keyword evidence="9" id="KW-0812">Transmembrane</keyword>
<keyword evidence="14" id="KW-0333">Golgi apparatus</keyword>
<evidence type="ECO:0000256" key="13">
    <source>
        <dbReference type="ARBA" id="ARBA00022989"/>
    </source>
</evidence>
<comment type="pathway">
    <text evidence="4">Glycan metabolism; heparan sulfate biosynthesis.</text>
</comment>
<comment type="catalytic activity">
    <reaction evidence="19">
        <text>UDP-alpha-D-xylose + L-seryl-[protein] = 3-O-(beta-D-xylosyl)-L-seryl-[protein] + UDP + H(+)</text>
        <dbReference type="Rhea" id="RHEA:50192"/>
        <dbReference type="Rhea" id="RHEA-COMP:9863"/>
        <dbReference type="Rhea" id="RHEA-COMP:12567"/>
        <dbReference type="ChEBI" id="CHEBI:15378"/>
        <dbReference type="ChEBI" id="CHEBI:29999"/>
        <dbReference type="ChEBI" id="CHEBI:57632"/>
        <dbReference type="ChEBI" id="CHEBI:58223"/>
        <dbReference type="ChEBI" id="CHEBI:132085"/>
        <dbReference type="EC" id="2.4.2.26"/>
    </reaction>
</comment>
<keyword evidence="10" id="KW-0479">Metal-binding</keyword>
<organism evidence="21 22">
    <name type="scientific">Polarella glacialis</name>
    <name type="common">Dinoflagellate</name>
    <dbReference type="NCBI Taxonomy" id="89957"/>
    <lineage>
        <taxon>Eukaryota</taxon>
        <taxon>Sar</taxon>
        <taxon>Alveolata</taxon>
        <taxon>Dinophyceae</taxon>
        <taxon>Suessiales</taxon>
        <taxon>Suessiaceae</taxon>
        <taxon>Polarella</taxon>
    </lineage>
</organism>
<evidence type="ECO:0000256" key="12">
    <source>
        <dbReference type="ARBA" id="ARBA00022968"/>
    </source>
</evidence>